<feature type="domain" description="O-antigen ligase-related" evidence="7">
    <location>
        <begin position="219"/>
        <end position="349"/>
    </location>
</feature>
<evidence type="ECO:0000313" key="8">
    <source>
        <dbReference type="EMBL" id="SBT52707.1"/>
    </source>
</evidence>
<dbReference type="OrthoDB" id="5146236at2"/>
<feature type="transmembrane region" description="Helical" evidence="6">
    <location>
        <begin position="121"/>
        <end position="139"/>
    </location>
</feature>
<protein>
    <submittedName>
        <fullName evidence="8">O-antigen ligase like membrane protein</fullName>
    </submittedName>
</protein>
<feature type="transmembrane region" description="Helical" evidence="6">
    <location>
        <begin position="263"/>
        <end position="282"/>
    </location>
</feature>
<dbReference type="PATRIC" id="fig|261654.4.peg.5822"/>
<dbReference type="GO" id="GO:0016020">
    <property type="term" value="C:membrane"/>
    <property type="evidence" value="ECO:0007669"/>
    <property type="project" value="UniProtKB-SubCell"/>
</dbReference>
<feature type="transmembrane region" description="Helical" evidence="6">
    <location>
        <begin position="219"/>
        <end position="251"/>
    </location>
</feature>
<gene>
    <name evidence="8" type="ORF">GA0070611_5749</name>
</gene>
<evidence type="ECO:0000256" key="2">
    <source>
        <dbReference type="ARBA" id="ARBA00022692"/>
    </source>
</evidence>
<evidence type="ECO:0000256" key="6">
    <source>
        <dbReference type="SAM" id="Phobius"/>
    </source>
</evidence>
<feature type="transmembrane region" description="Helical" evidence="6">
    <location>
        <begin position="195"/>
        <end position="213"/>
    </location>
</feature>
<dbReference type="RefSeq" id="WP_091671287.1">
    <property type="nucleotide sequence ID" value="NZ_LT594323.1"/>
</dbReference>
<comment type="subcellular location">
    <subcellularLocation>
        <location evidence="1">Membrane</location>
        <topology evidence="1">Multi-pass membrane protein</topology>
    </subcellularLocation>
</comment>
<dbReference type="InterPro" id="IPR007016">
    <property type="entry name" value="O-antigen_ligase-rel_domated"/>
</dbReference>
<name>A0A1A9A963_9ACTN</name>
<dbReference type="Proteomes" id="UP000199385">
    <property type="component" value="Chromosome I"/>
</dbReference>
<feature type="transmembrane region" description="Helical" evidence="6">
    <location>
        <begin position="145"/>
        <end position="165"/>
    </location>
</feature>
<accession>A0A1A9A963</accession>
<dbReference type="AlphaFoldDB" id="A0A1A9A963"/>
<evidence type="ECO:0000313" key="9">
    <source>
        <dbReference type="Proteomes" id="UP000199385"/>
    </source>
</evidence>
<dbReference type="EMBL" id="LT594323">
    <property type="protein sequence ID" value="SBT52707.1"/>
    <property type="molecule type" value="Genomic_DNA"/>
</dbReference>
<proteinExistence type="predicted"/>
<dbReference type="Pfam" id="PF04932">
    <property type="entry name" value="Wzy_C"/>
    <property type="match status" value="1"/>
</dbReference>
<feature type="transmembrane region" description="Helical" evidence="6">
    <location>
        <begin position="87"/>
        <end position="109"/>
    </location>
</feature>
<evidence type="ECO:0000256" key="3">
    <source>
        <dbReference type="ARBA" id="ARBA00022989"/>
    </source>
</evidence>
<sequence length="449" mass="46825">MTTLFGVLLSAGGIAVAGWLFRARRDVAASFGGGGTAVALIAFAVLANAAPVLAGERSSAVIGVLVVGLLGWALVSRRRRPHGEPDTWQWVVPAIAAALLLWCFGVDLLSGDGLYGSRLPAYVASGLLLVVVWLLPTGGVLGTRAVAFTGLAVLALLTIPTLAYADAWRACTTGKLEKCSLAGGLFQSFYSSENYVALIASFTLVAVLCAMRGRELLAGAAFCAVVIVATGARTSLIALAAVGVWIVGALVLERRRAFRQLPWALCVALVVGALAAASYLTWSATPTTLSNRGNIWVTAREHIAGREAVGAGVSKWYQLRDLGEAPQHFFHSVYVLLLFSGGLVALALLGCWLVTLLRRPVDDGRAFTAKAPLVLFVIYSFTEVVWNPLSVDGLTWITVLLMMTRLSAAPGTAVRADGSAPATERPEQPAATPGPVGGRDGGAVAPAHG</sequence>
<dbReference type="STRING" id="261654.GA0070611_5749"/>
<feature type="region of interest" description="Disordered" evidence="5">
    <location>
        <begin position="414"/>
        <end position="449"/>
    </location>
</feature>
<keyword evidence="3 6" id="KW-1133">Transmembrane helix</keyword>
<feature type="transmembrane region" description="Helical" evidence="6">
    <location>
        <begin position="27"/>
        <end position="47"/>
    </location>
</feature>
<keyword evidence="2 6" id="KW-0812">Transmembrane</keyword>
<evidence type="ECO:0000259" key="7">
    <source>
        <dbReference type="Pfam" id="PF04932"/>
    </source>
</evidence>
<evidence type="ECO:0000256" key="1">
    <source>
        <dbReference type="ARBA" id="ARBA00004141"/>
    </source>
</evidence>
<feature type="transmembrane region" description="Helical" evidence="6">
    <location>
        <begin position="333"/>
        <end position="355"/>
    </location>
</feature>
<keyword evidence="9" id="KW-1185">Reference proteome</keyword>
<organism evidence="8 9">
    <name type="scientific">Micromonospora auratinigra</name>
    <dbReference type="NCBI Taxonomy" id="261654"/>
    <lineage>
        <taxon>Bacteria</taxon>
        <taxon>Bacillati</taxon>
        <taxon>Actinomycetota</taxon>
        <taxon>Actinomycetes</taxon>
        <taxon>Micromonosporales</taxon>
        <taxon>Micromonosporaceae</taxon>
        <taxon>Micromonospora</taxon>
    </lineage>
</organism>
<keyword evidence="8" id="KW-0436">Ligase</keyword>
<keyword evidence="4 6" id="KW-0472">Membrane</keyword>
<reference evidence="9" key="1">
    <citation type="submission" date="2016-06" db="EMBL/GenBank/DDBJ databases">
        <authorList>
            <person name="Varghese N."/>
            <person name="Submissions Spin"/>
        </authorList>
    </citation>
    <scope>NUCLEOTIDE SEQUENCE [LARGE SCALE GENOMIC DNA]</scope>
    <source>
        <strain evidence="9">DSM 44815</strain>
    </source>
</reference>
<evidence type="ECO:0000256" key="5">
    <source>
        <dbReference type="SAM" id="MobiDB-lite"/>
    </source>
</evidence>
<feature type="transmembrane region" description="Helical" evidence="6">
    <location>
        <begin position="59"/>
        <end position="75"/>
    </location>
</feature>
<dbReference type="GO" id="GO:0016874">
    <property type="term" value="F:ligase activity"/>
    <property type="evidence" value="ECO:0007669"/>
    <property type="project" value="UniProtKB-KW"/>
</dbReference>
<evidence type="ECO:0000256" key="4">
    <source>
        <dbReference type="ARBA" id="ARBA00023136"/>
    </source>
</evidence>